<gene>
    <name evidence="3" type="primary">ABSGL_02886.1 scaffold 4049</name>
</gene>
<protein>
    <recommendedName>
        <fullName evidence="2">C-CAP/cofactor C-like domain-containing protein</fullName>
    </recommendedName>
</protein>
<dbReference type="GO" id="GO:0005737">
    <property type="term" value="C:cytoplasm"/>
    <property type="evidence" value="ECO:0007669"/>
    <property type="project" value="TreeGrafter"/>
</dbReference>
<dbReference type="GO" id="GO:0008179">
    <property type="term" value="F:adenylate cyclase binding"/>
    <property type="evidence" value="ECO:0007669"/>
    <property type="project" value="TreeGrafter"/>
</dbReference>
<dbReference type="InterPro" id="IPR028417">
    <property type="entry name" value="CAP_CS_C"/>
</dbReference>
<dbReference type="InterPro" id="IPR036223">
    <property type="entry name" value="CAP_C_sf"/>
</dbReference>
<sequence>MDSCTKCGLALDSVVSTVDIVNCRSFGLQIFHVTPTIAVDKSDSGEIYLSKECLGVEILSAKSSSLNILMPENPEAEDSDFKEVPVPEQLKTTIVDGKLVTSTVEHTG</sequence>
<dbReference type="PROSITE" id="PS51329">
    <property type="entry name" value="C_CAP_COFACTOR_C"/>
    <property type="match status" value="1"/>
</dbReference>
<evidence type="ECO:0000313" key="4">
    <source>
        <dbReference type="Proteomes" id="UP000078561"/>
    </source>
</evidence>
<dbReference type="InterPro" id="IPR006599">
    <property type="entry name" value="CARP_motif"/>
</dbReference>
<dbReference type="PANTHER" id="PTHR10652:SF0">
    <property type="entry name" value="ADENYLYL CYCLASE-ASSOCIATED PROTEIN"/>
    <property type="match status" value="1"/>
</dbReference>
<accession>A0A163J604</accession>
<keyword evidence="4" id="KW-1185">Reference proteome</keyword>
<dbReference type="SMART" id="SM00673">
    <property type="entry name" value="CARP"/>
    <property type="match status" value="1"/>
</dbReference>
<name>A0A163J604_ABSGL</name>
<dbReference type="Pfam" id="PF08603">
    <property type="entry name" value="CAP_C"/>
    <property type="match status" value="1"/>
</dbReference>
<dbReference type="PROSITE" id="PS01089">
    <property type="entry name" value="CAP_2"/>
    <property type="match status" value="1"/>
</dbReference>
<dbReference type="GO" id="GO:0003779">
    <property type="term" value="F:actin binding"/>
    <property type="evidence" value="ECO:0007669"/>
    <property type="project" value="InterPro"/>
</dbReference>
<dbReference type="OrthoDB" id="77251at2759"/>
<organism evidence="3">
    <name type="scientific">Absidia glauca</name>
    <name type="common">Pin mould</name>
    <dbReference type="NCBI Taxonomy" id="4829"/>
    <lineage>
        <taxon>Eukaryota</taxon>
        <taxon>Fungi</taxon>
        <taxon>Fungi incertae sedis</taxon>
        <taxon>Mucoromycota</taxon>
        <taxon>Mucoromycotina</taxon>
        <taxon>Mucoromycetes</taxon>
        <taxon>Mucorales</taxon>
        <taxon>Cunninghamellaceae</taxon>
        <taxon>Absidia</taxon>
    </lineage>
</organism>
<dbReference type="STRING" id="4829.A0A163J604"/>
<dbReference type="EMBL" id="LT551793">
    <property type="protein sequence ID" value="SAL97392.1"/>
    <property type="molecule type" value="Genomic_DNA"/>
</dbReference>
<proteinExistence type="inferred from homology"/>
<evidence type="ECO:0000256" key="1">
    <source>
        <dbReference type="ARBA" id="ARBA00007659"/>
    </source>
</evidence>
<dbReference type="Gene3D" id="2.160.20.70">
    <property type="match status" value="1"/>
</dbReference>
<evidence type="ECO:0000259" key="2">
    <source>
        <dbReference type="PROSITE" id="PS51329"/>
    </source>
</evidence>
<dbReference type="GO" id="GO:0007015">
    <property type="term" value="P:actin filament organization"/>
    <property type="evidence" value="ECO:0007669"/>
    <property type="project" value="TreeGrafter"/>
</dbReference>
<dbReference type="PANTHER" id="PTHR10652">
    <property type="entry name" value="ADENYLYL CYCLASE-ASSOCIATED PROTEIN"/>
    <property type="match status" value="1"/>
</dbReference>
<feature type="domain" description="C-CAP/cofactor C-like" evidence="2">
    <location>
        <begin position="1"/>
        <end position="86"/>
    </location>
</feature>
<evidence type="ECO:0000313" key="3">
    <source>
        <dbReference type="EMBL" id="SAL97392.1"/>
    </source>
</evidence>
<reference evidence="3" key="1">
    <citation type="submission" date="2016-04" db="EMBL/GenBank/DDBJ databases">
        <authorList>
            <person name="Evans L.H."/>
            <person name="Alamgir A."/>
            <person name="Owens N."/>
            <person name="Weber N.D."/>
            <person name="Virtaneva K."/>
            <person name="Barbian K."/>
            <person name="Babar A."/>
            <person name="Rosenke K."/>
        </authorList>
    </citation>
    <scope>NUCLEOTIDE SEQUENCE [LARGE SCALE GENOMIC DNA]</scope>
    <source>
        <strain evidence="3">CBS 101.48</strain>
    </source>
</reference>
<dbReference type="InterPro" id="IPR016098">
    <property type="entry name" value="CAP/MinC_C"/>
</dbReference>
<dbReference type="OMA" id="YLSEESX"/>
<dbReference type="InterPro" id="IPR017901">
    <property type="entry name" value="C-CAP_CF_C-like"/>
</dbReference>
<dbReference type="InParanoid" id="A0A163J604"/>
<dbReference type="AlphaFoldDB" id="A0A163J604"/>
<dbReference type="Proteomes" id="UP000078561">
    <property type="component" value="Unassembled WGS sequence"/>
</dbReference>
<dbReference type="SUPFAM" id="SSF69340">
    <property type="entry name" value="C-terminal domain of adenylylcyclase associated protein"/>
    <property type="match status" value="1"/>
</dbReference>
<dbReference type="InterPro" id="IPR013912">
    <property type="entry name" value="Adenylate_cyclase-assoc_CAP_C"/>
</dbReference>
<dbReference type="InterPro" id="IPR001837">
    <property type="entry name" value="Adenylate_cyclase-assoc_CAP"/>
</dbReference>
<dbReference type="GO" id="GO:0019933">
    <property type="term" value="P:cAMP-mediated signaling"/>
    <property type="evidence" value="ECO:0007669"/>
    <property type="project" value="TreeGrafter"/>
</dbReference>
<comment type="similarity">
    <text evidence="1">Belongs to the CAP family.</text>
</comment>